<dbReference type="InterPro" id="IPR025875">
    <property type="entry name" value="Leu-rich_rpt_4"/>
</dbReference>
<dbReference type="EMBL" id="JARPOI010000013">
    <property type="protein sequence ID" value="KAJ9162651.1"/>
    <property type="molecule type" value="Genomic_DNA"/>
</dbReference>
<keyword evidence="7" id="KW-1185">Reference proteome</keyword>
<dbReference type="Pfam" id="PF12799">
    <property type="entry name" value="LRR_4"/>
    <property type="match status" value="1"/>
</dbReference>
<name>A0ABQ9L7P8_HEVBR</name>
<keyword evidence="3" id="KW-0433">Leucine-rich repeat</keyword>
<sequence>MAIVTGDRYLENLVNFVQHQAGPLLDGSLVLKLNPVGLHYVQSRLEALREVENLLSGAPVDYLRAYISDLGDHRALEQLRRILRLLTSLKVVSVLPPPVRDPTPISLLSFGRLKVLELRGCDLSTSAARGLLELRHTLEKIICHNSTDALRHVFASRIAEIKGSPQWNRLSFVSCACNRLVLMDESLQLLPAVETLDLSRNKFAKVDNLRKCTKLKHLDLGFNHLRTTAPFSEVSCHIGKLVLRNNALTTLRGLENLKSLEGLDISYNIISNFSELEFLARLTSLQNLWLEGNPLCCARWYRAQVFSYFAHSDTLKLDDKEISTREFWKRQIIIASRQKRPSSYGFYSPAKDNVEGQASIIRKRKKVPRLAAIESEEESAYFSSDQESPSCDNDIQSKEENIISDNEAEMVDLINRVELMKREDSILWLREFQEWMDHESENSVDGGTHSRATLHHVKENHQKNKTNEKHHGESSRNVWNSLNASGDEASTDGLESDASFVGMSLPGMVGPRQKYKISHSHEGLTIQGDHFVVENGSLSTLTAVDDTSESHSFSAYSVSPPHYQVDILHRRHNLVEEILQLSAESCSVVSSDSDTSSSEDDIYEYGHSVHEDQLQNEEYLNLSIGVCSSSNLFNKSKYVKKYGIHHLRDNERRLFDSHDLQASIKTKTLNSSRIDFPAASTVGEIAQFADEEADWLDKTKSKRQPRRTLILLSLAENVVDKTGTSETPRVEMDTSVHDEEDEQGKQIVDAGNSQDIVDKKKLQKNAIKTPAVANIGRFSNDFIEKYFNANVADSTINETCRHYLHCDCVIEPESLYREREVALLLSSVNKLYVLIIGVAFDGSGNILSLLGWHRVEDVKEVVVGLGLQVVRVYIERGATYLFLTRSIEKSRQLLYTLQVFGPCATNKCILRSLEQVQVELFEKQICGGSKMSIFQYAMVLFWHKDEEESWLSRSLFVSGTHVFLCVEELKRFNFPSADASSSPYFSLDWCCCISDASELVIERPFVTLILEHATKKFCFSPKGHKDIATIDKENTGCPLTWKLKWFSEDSLFNFVALLNAIHSGMKSSALIITRVS</sequence>
<dbReference type="SUPFAM" id="SSF52058">
    <property type="entry name" value="L domain-like"/>
    <property type="match status" value="1"/>
</dbReference>
<proteinExistence type="predicted"/>
<comment type="subcellular location">
    <subcellularLocation>
        <location evidence="1">Cytoplasm</location>
    </subcellularLocation>
</comment>
<dbReference type="PANTHER" id="PTHR15454">
    <property type="entry name" value="NISCHARIN RELATED"/>
    <property type="match status" value="1"/>
</dbReference>
<evidence type="ECO:0000313" key="7">
    <source>
        <dbReference type="Proteomes" id="UP001174677"/>
    </source>
</evidence>
<organism evidence="6 7">
    <name type="scientific">Hevea brasiliensis</name>
    <name type="common">Para rubber tree</name>
    <name type="synonym">Siphonia brasiliensis</name>
    <dbReference type="NCBI Taxonomy" id="3981"/>
    <lineage>
        <taxon>Eukaryota</taxon>
        <taxon>Viridiplantae</taxon>
        <taxon>Streptophyta</taxon>
        <taxon>Embryophyta</taxon>
        <taxon>Tracheophyta</taxon>
        <taxon>Spermatophyta</taxon>
        <taxon>Magnoliopsida</taxon>
        <taxon>eudicotyledons</taxon>
        <taxon>Gunneridae</taxon>
        <taxon>Pentapetalae</taxon>
        <taxon>rosids</taxon>
        <taxon>fabids</taxon>
        <taxon>Malpighiales</taxon>
        <taxon>Euphorbiaceae</taxon>
        <taxon>Crotonoideae</taxon>
        <taxon>Micrandreae</taxon>
        <taxon>Hevea</taxon>
    </lineage>
</organism>
<dbReference type="SMART" id="SM00365">
    <property type="entry name" value="LRR_SD22"/>
    <property type="match status" value="4"/>
</dbReference>
<evidence type="ECO:0000256" key="5">
    <source>
        <dbReference type="SAM" id="MobiDB-lite"/>
    </source>
</evidence>
<evidence type="ECO:0000256" key="1">
    <source>
        <dbReference type="ARBA" id="ARBA00004496"/>
    </source>
</evidence>
<keyword evidence="4" id="KW-0677">Repeat</keyword>
<evidence type="ECO:0000256" key="4">
    <source>
        <dbReference type="ARBA" id="ARBA00022737"/>
    </source>
</evidence>
<evidence type="ECO:0000313" key="6">
    <source>
        <dbReference type="EMBL" id="KAJ9162651.1"/>
    </source>
</evidence>
<accession>A0ABQ9L7P8</accession>
<dbReference type="Proteomes" id="UP001174677">
    <property type="component" value="Chromosome 13"/>
</dbReference>
<dbReference type="InterPro" id="IPR001611">
    <property type="entry name" value="Leu-rich_rpt"/>
</dbReference>
<dbReference type="PROSITE" id="PS51450">
    <property type="entry name" value="LRR"/>
    <property type="match status" value="1"/>
</dbReference>
<gene>
    <name evidence="6" type="ORF">P3X46_022410</name>
</gene>
<dbReference type="Gene3D" id="3.80.10.10">
    <property type="entry name" value="Ribonuclease Inhibitor"/>
    <property type="match status" value="2"/>
</dbReference>
<dbReference type="PANTHER" id="PTHR15454:SF69">
    <property type="entry name" value="SERINE_THREONINE-PROTEIN KINASE 11-INTERACTING PROTEIN"/>
    <property type="match status" value="1"/>
</dbReference>
<protein>
    <submittedName>
        <fullName evidence="6">Uncharacterized protein</fullName>
    </submittedName>
</protein>
<feature type="compositionally biased region" description="Polar residues" evidence="5">
    <location>
        <begin position="475"/>
        <end position="484"/>
    </location>
</feature>
<feature type="region of interest" description="Disordered" evidence="5">
    <location>
        <begin position="724"/>
        <end position="743"/>
    </location>
</feature>
<reference evidence="6" key="1">
    <citation type="journal article" date="2023" name="Plant Biotechnol. J.">
        <title>Chromosome-level wild Hevea brasiliensis genome provides new tools for genomic-assisted breeding and valuable loci to elevate rubber yield.</title>
        <authorList>
            <person name="Cheng H."/>
            <person name="Song X."/>
            <person name="Hu Y."/>
            <person name="Wu T."/>
            <person name="Yang Q."/>
            <person name="An Z."/>
            <person name="Feng S."/>
            <person name="Deng Z."/>
            <person name="Wu W."/>
            <person name="Zeng X."/>
            <person name="Tu M."/>
            <person name="Wang X."/>
            <person name="Huang H."/>
        </authorList>
    </citation>
    <scope>NUCLEOTIDE SEQUENCE</scope>
    <source>
        <strain evidence="6">MT/VB/25A 57/8</strain>
    </source>
</reference>
<feature type="compositionally biased region" description="Basic and acidic residues" evidence="5">
    <location>
        <begin position="728"/>
        <end position="737"/>
    </location>
</feature>
<evidence type="ECO:0000256" key="2">
    <source>
        <dbReference type="ARBA" id="ARBA00022490"/>
    </source>
</evidence>
<feature type="compositionally biased region" description="Basic and acidic residues" evidence="5">
    <location>
        <begin position="458"/>
        <end position="474"/>
    </location>
</feature>
<evidence type="ECO:0000256" key="3">
    <source>
        <dbReference type="ARBA" id="ARBA00022614"/>
    </source>
</evidence>
<dbReference type="InterPro" id="IPR032675">
    <property type="entry name" value="LRR_dom_sf"/>
</dbReference>
<keyword evidence="2" id="KW-0963">Cytoplasm</keyword>
<feature type="region of interest" description="Disordered" evidence="5">
    <location>
        <begin position="458"/>
        <end position="497"/>
    </location>
</feature>
<comment type="caution">
    <text evidence="6">The sequence shown here is derived from an EMBL/GenBank/DDBJ whole genome shotgun (WGS) entry which is preliminary data.</text>
</comment>